<comment type="caution">
    <text evidence="3">The sequence shown here is derived from an EMBL/GenBank/DDBJ whole genome shotgun (WGS) entry which is preliminary data.</text>
</comment>
<organism evidence="3 5">
    <name type="scientific">Xanthobacter flavus</name>
    <dbReference type="NCBI Taxonomy" id="281"/>
    <lineage>
        <taxon>Bacteria</taxon>
        <taxon>Pseudomonadati</taxon>
        <taxon>Pseudomonadota</taxon>
        <taxon>Alphaproteobacteria</taxon>
        <taxon>Hyphomicrobiales</taxon>
        <taxon>Xanthobacteraceae</taxon>
        <taxon>Xanthobacter</taxon>
    </lineage>
</organism>
<dbReference type="InterPro" id="IPR007159">
    <property type="entry name" value="SpoVT-AbrB_dom"/>
</dbReference>
<feature type="domain" description="SpoVT-AbrB" evidence="2">
    <location>
        <begin position="2"/>
        <end position="47"/>
    </location>
</feature>
<evidence type="ECO:0000313" key="4">
    <source>
        <dbReference type="EMBL" id="MDR6333013.1"/>
    </source>
</evidence>
<dbReference type="Gene3D" id="2.10.260.10">
    <property type="match status" value="1"/>
</dbReference>
<dbReference type="InterPro" id="IPR037914">
    <property type="entry name" value="SpoVT-AbrB_sf"/>
</dbReference>
<reference evidence="4 6" key="2">
    <citation type="submission" date="2023-07" db="EMBL/GenBank/DDBJ databases">
        <title>Genomic Encyclopedia of Type Strains, Phase IV (KMG-IV): sequencing the most valuable type-strain genomes for metagenomic binning, comparative biology and taxonomic classification.</title>
        <authorList>
            <person name="Goeker M."/>
        </authorList>
    </citation>
    <scope>NUCLEOTIDE SEQUENCE [LARGE SCALE GENOMIC DNA]</scope>
    <source>
        <strain evidence="4 6">DSM 338</strain>
    </source>
</reference>
<name>A0A9W6CKF6_XANFL</name>
<reference evidence="3" key="1">
    <citation type="submission" date="2022-12" db="EMBL/GenBank/DDBJ databases">
        <title>Reference genome sequencing for broad-spectrum identification of bacterial and archaeal isolates by mass spectrometry.</title>
        <authorList>
            <person name="Sekiguchi Y."/>
            <person name="Tourlousse D.M."/>
        </authorList>
    </citation>
    <scope>NUCLEOTIDE SEQUENCE</scope>
    <source>
        <strain evidence="3">301</strain>
    </source>
</reference>
<dbReference type="GO" id="GO:0003677">
    <property type="term" value="F:DNA binding"/>
    <property type="evidence" value="ECO:0007669"/>
    <property type="project" value="UniProtKB-UniRule"/>
</dbReference>
<evidence type="ECO:0000259" key="2">
    <source>
        <dbReference type="PROSITE" id="PS51740"/>
    </source>
</evidence>
<keyword evidence="1" id="KW-0238">DNA-binding</keyword>
<protein>
    <submittedName>
        <fullName evidence="4">AbrB family looped-hinge helix DNA binding protein</fullName>
    </submittedName>
    <submittedName>
        <fullName evidence="3">AbrB family transcriptional regulator</fullName>
    </submittedName>
</protein>
<sequence>MEAIVRITSKGQVTIPADIRTKAGLLPDTEVEFSFDGQVVTLRPTRARKESRGARLVRQMRGRGDVALSTDAIMALTRKG</sequence>
<dbReference type="EMBL" id="BSDO01000001">
    <property type="protein sequence ID" value="GLI21290.1"/>
    <property type="molecule type" value="Genomic_DNA"/>
</dbReference>
<evidence type="ECO:0000313" key="6">
    <source>
        <dbReference type="Proteomes" id="UP001245370"/>
    </source>
</evidence>
<accession>A0A9W6CKF6</accession>
<dbReference type="SUPFAM" id="SSF89447">
    <property type="entry name" value="AbrB/MazE/MraZ-like"/>
    <property type="match status" value="1"/>
</dbReference>
<evidence type="ECO:0000313" key="3">
    <source>
        <dbReference type="EMBL" id="GLI21290.1"/>
    </source>
</evidence>
<dbReference type="AlphaFoldDB" id="A0A9W6CKF6"/>
<dbReference type="NCBIfam" id="TIGR01439">
    <property type="entry name" value="lp_hng_hel_AbrB"/>
    <property type="match status" value="1"/>
</dbReference>
<dbReference type="Proteomes" id="UP001144397">
    <property type="component" value="Unassembled WGS sequence"/>
</dbReference>
<evidence type="ECO:0000256" key="1">
    <source>
        <dbReference type="PROSITE-ProRule" id="PRU01076"/>
    </source>
</evidence>
<dbReference type="Proteomes" id="UP001245370">
    <property type="component" value="Unassembled WGS sequence"/>
</dbReference>
<dbReference type="SMART" id="SM00966">
    <property type="entry name" value="SpoVT_AbrB"/>
    <property type="match status" value="1"/>
</dbReference>
<dbReference type="Pfam" id="PF04014">
    <property type="entry name" value="MazE_antitoxin"/>
    <property type="match status" value="1"/>
</dbReference>
<dbReference type="RefSeq" id="WP_281805790.1">
    <property type="nucleotide sequence ID" value="NZ_BSDO01000001.1"/>
</dbReference>
<dbReference type="GeneID" id="95761758"/>
<dbReference type="PROSITE" id="PS51740">
    <property type="entry name" value="SPOVT_ABRB"/>
    <property type="match status" value="1"/>
</dbReference>
<evidence type="ECO:0000313" key="5">
    <source>
        <dbReference type="Proteomes" id="UP001144397"/>
    </source>
</evidence>
<keyword evidence="6" id="KW-1185">Reference proteome</keyword>
<proteinExistence type="predicted"/>
<dbReference type="EMBL" id="JAVDPY010000002">
    <property type="protein sequence ID" value="MDR6333013.1"/>
    <property type="molecule type" value="Genomic_DNA"/>
</dbReference>
<gene>
    <name evidence="4" type="ORF">GGQ86_001477</name>
    <name evidence="3" type="ORF">XFLAVUS301_09640</name>
</gene>